<organism evidence="2">
    <name type="scientific">Rhizophora mucronata</name>
    <name type="common">Asiatic mangrove</name>
    <dbReference type="NCBI Taxonomy" id="61149"/>
    <lineage>
        <taxon>Eukaryota</taxon>
        <taxon>Viridiplantae</taxon>
        <taxon>Streptophyta</taxon>
        <taxon>Embryophyta</taxon>
        <taxon>Tracheophyta</taxon>
        <taxon>Spermatophyta</taxon>
        <taxon>Magnoliopsida</taxon>
        <taxon>eudicotyledons</taxon>
        <taxon>Gunneridae</taxon>
        <taxon>Pentapetalae</taxon>
        <taxon>rosids</taxon>
        <taxon>fabids</taxon>
        <taxon>Malpighiales</taxon>
        <taxon>Rhizophoraceae</taxon>
        <taxon>Rhizophora</taxon>
    </lineage>
</organism>
<reference evidence="2" key="1">
    <citation type="submission" date="2018-02" db="EMBL/GenBank/DDBJ databases">
        <title>Rhizophora mucronata_Transcriptome.</title>
        <authorList>
            <person name="Meera S.P."/>
            <person name="Sreeshan A."/>
            <person name="Augustine A."/>
        </authorList>
    </citation>
    <scope>NUCLEOTIDE SEQUENCE</scope>
    <source>
        <tissue evidence="2">Leaf</tissue>
    </source>
</reference>
<evidence type="ECO:0000256" key="1">
    <source>
        <dbReference type="SAM" id="MobiDB-lite"/>
    </source>
</evidence>
<accession>A0A2P2NA82</accession>
<proteinExistence type="predicted"/>
<sequence length="29" mass="3132">MIRGSQSSITQQFMPVFEGSVSSGNKSIK</sequence>
<feature type="compositionally biased region" description="Polar residues" evidence="1">
    <location>
        <begin position="20"/>
        <end position="29"/>
    </location>
</feature>
<dbReference type="EMBL" id="GGEC01058903">
    <property type="protein sequence ID" value="MBX39387.1"/>
    <property type="molecule type" value="Transcribed_RNA"/>
</dbReference>
<protein>
    <submittedName>
        <fullName evidence="2">Uncharacterized protein</fullName>
    </submittedName>
</protein>
<feature type="compositionally biased region" description="Polar residues" evidence="1">
    <location>
        <begin position="1"/>
        <end position="13"/>
    </location>
</feature>
<evidence type="ECO:0000313" key="2">
    <source>
        <dbReference type="EMBL" id="MBX39387.1"/>
    </source>
</evidence>
<dbReference type="AlphaFoldDB" id="A0A2P2NA82"/>
<feature type="region of interest" description="Disordered" evidence="1">
    <location>
        <begin position="1"/>
        <end position="29"/>
    </location>
</feature>
<name>A0A2P2NA82_RHIMU</name>